<dbReference type="InterPro" id="IPR006385">
    <property type="entry name" value="HAD_hydro_SerB1"/>
</dbReference>
<comment type="caution">
    <text evidence="4">The sequence shown here is derived from an EMBL/GenBank/DDBJ whole genome shotgun (WGS) entry which is preliminary data.</text>
</comment>
<dbReference type="NCBIfam" id="TIGR01488">
    <property type="entry name" value="HAD-SF-IB"/>
    <property type="match status" value="1"/>
</dbReference>
<keyword evidence="1" id="KW-0479">Metal-binding</keyword>
<dbReference type="InterPro" id="IPR036412">
    <property type="entry name" value="HAD-like_sf"/>
</dbReference>
<keyword evidence="3" id="KW-0460">Magnesium</keyword>
<dbReference type="OrthoDB" id="9784466at2"/>
<dbReference type="GO" id="GO:0016787">
    <property type="term" value="F:hydrolase activity"/>
    <property type="evidence" value="ECO:0007669"/>
    <property type="project" value="UniProtKB-KW"/>
</dbReference>
<dbReference type="CDD" id="cd02612">
    <property type="entry name" value="HAD_PGPPase"/>
    <property type="match status" value="1"/>
</dbReference>
<evidence type="ECO:0000256" key="2">
    <source>
        <dbReference type="ARBA" id="ARBA00022801"/>
    </source>
</evidence>
<reference evidence="4 5" key="1">
    <citation type="submission" date="2017-05" db="EMBL/GenBank/DDBJ databases">
        <title>High clonality and local adaptation shapes Vibrionaceae linages within an endangered oasis.</title>
        <authorList>
            <person name="Vazquez-Rosas-Landa M."/>
        </authorList>
    </citation>
    <scope>NUCLEOTIDE SEQUENCE [LARGE SCALE GENOMIC DNA]</scope>
    <source>
        <strain evidence="4 5">P46_P4S1P180</strain>
    </source>
</reference>
<dbReference type="Gene3D" id="1.20.1440.100">
    <property type="entry name" value="SG protein - dephosphorylation function"/>
    <property type="match status" value="1"/>
</dbReference>
<evidence type="ECO:0000256" key="3">
    <source>
        <dbReference type="ARBA" id="ARBA00022842"/>
    </source>
</evidence>
<dbReference type="SUPFAM" id="SSF56784">
    <property type="entry name" value="HAD-like"/>
    <property type="match status" value="1"/>
</dbReference>
<dbReference type="InterPro" id="IPR023214">
    <property type="entry name" value="HAD_sf"/>
</dbReference>
<dbReference type="EMBL" id="WXWW01000044">
    <property type="protein sequence ID" value="NAW64104.1"/>
    <property type="molecule type" value="Genomic_DNA"/>
</dbReference>
<dbReference type="NCBIfam" id="TIGR01490">
    <property type="entry name" value="HAD-SF-IB-hyp1"/>
    <property type="match status" value="1"/>
</dbReference>
<accession>A0A7X4W8F2</accession>
<organism evidence="4 5">
    <name type="scientific">Photobacterium halotolerans</name>
    <dbReference type="NCBI Taxonomy" id="265726"/>
    <lineage>
        <taxon>Bacteria</taxon>
        <taxon>Pseudomonadati</taxon>
        <taxon>Pseudomonadota</taxon>
        <taxon>Gammaproteobacteria</taxon>
        <taxon>Vibrionales</taxon>
        <taxon>Vibrionaceae</taxon>
        <taxon>Photobacterium</taxon>
    </lineage>
</organism>
<dbReference type="InterPro" id="IPR050582">
    <property type="entry name" value="HAD-like_SerB"/>
</dbReference>
<dbReference type="PANTHER" id="PTHR43344">
    <property type="entry name" value="PHOSPHOSERINE PHOSPHATASE"/>
    <property type="match status" value="1"/>
</dbReference>
<keyword evidence="2 4" id="KW-0378">Hydrolase</keyword>
<protein>
    <submittedName>
        <fullName evidence="4">HAD-IB family hydrolase</fullName>
    </submittedName>
</protein>
<evidence type="ECO:0000313" key="4">
    <source>
        <dbReference type="EMBL" id="NAW64104.1"/>
    </source>
</evidence>
<gene>
    <name evidence="4" type="ORF">CAG72_02640</name>
</gene>
<dbReference type="Proteomes" id="UP000465712">
    <property type="component" value="Unassembled WGS sequence"/>
</dbReference>
<dbReference type="AlphaFoldDB" id="A0A7X4W8F2"/>
<evidence type="ECO:0000256" key="1">
    <source>
        <dbReference type="ARBA" id="ARBA00022723"/>
    </source>
</evidence>
<dbReference type="PANTHER" id="PTHR43344:SF13">
    <property type="entry name" value="PHOSPHATASE RV3661-RELATED"/>
    <property type="match status" value="1"/>
</dbReference>
<name>A0A7X4W8F2_9GAMM</name>
<evidence type="ECO:0000313" key="5">
    <source>
        <dbReference type="Proteomes" id="UP000465712"/>
    </source>
</evidence>
<proteinExistence type="predicted"/>
<dbReference type="GO" id="GO:0046872">
    <property type="term" value="F:metal ion binding"/>
    <property type="evidence" value="ECO:0007669"/>
    <property type="project" value="UniProtKB-KW"/>
</dbReference>
<dbReference type="Pfam" id="PF12710">
    <property type="entry name" value="HAD"/>
    <property type="match status" value="1"/>
</dbReference>
<dbReference type="Gene3D" id="3.40.50.1000">
    <property type="entry name" value="HAD superfamily/HAD-like"/>
    <property type="match status" value="1"/>
</dbReference>
<sequence>MKRKNTLLSNTQPITKLPNLAIFDLDETLIAADSASLWVRFIVNKGLASPLLIEQEQNLMKDYAKGSMDMQSYMAATLAPIAGMSTGELAPLIEEFVQTCIRPALFPAAIERIEWHKRRGDTVIIISATGEHLVRPIAELLLVDDALAINLETQNNTLTGNTVGTLSYREGKVVRLEAWLEAHSDSFNALYCYTDSINDLPLLQAVDHPFAVNPDPALALHAQMQEWTIMNWHHENDIQR</sequence>